<keyword evidence="3" id="KW-1185">Reference proteome</keyword>
<protein>
    <recommendedName>
        <fullName evidence="1">Hemerythrin-like domain-containing protein</fullName>
    </recommendedName>
</protein>
<name>H0I1D6_9HYPH</name>
<organism evidence="2 3">
    <name type="scientific">Mesorhizobium alhagi CCNWXJ12-2</name>
    <dbReference type="NCBI Taxonomy" id="1107882"/>
    <lineage>
        <taxon>Bacteria</taxon>
        <taxon>Pseudomonadati</taxon>
        <taxon>Pseudomonadota</taxon>
        <taxon>Alphaproteobacteria</taxon>
        <taxon>Hyphomicrobiales</taxon>
        <taxon>Phyllobacteriaceae</taxon>
        <taxon>Allomesorhizobium</taxon>
    </lineage>
</organism>
<dbReference type="Pfam" id="PF01814">
    <property type="entry name" value="Hemerythrin"/>
    <property type="match status" value="1"/>
</dbReference>
<evidence type="ECO:0000313" key="2">
    <source>
        <dbReference type="EMBL" id="EHK53202.1"/>
    </source>
</evidence>
<dbReference type="AlphaFoldDB" id="H0I1D6"/>
<sequence>MAAADNVFTVSELARKMERAHERKLEMCALLEDIADSLPERVDALKCLAAASALAPLLRNVHAFEESAVFPVFEVRSTACGRHAGSTQRLKAEHMEDEAFAEELTETLMAIGHGAPISNPEALGFMLRGLFETIRRHVAFEREHILPVVTEAA</sequence>
<dbReference type="EMBL" id="AHAM01000280">
    <property type="protein sequence ID" value="EHK53202.1"/>
    <property type="molecule type" value="Genomic_DNA"/>
</dbReference>
<evidence type="ECO:0000259" key="1">
    <source>
        <dbReference type="Pfam" id="PF01814"/>
    </source>
</evidence>
<evidence type="ECO:0000313" key="3">
    <source>
        <dbReference type="Proteomes" id="UP000003250"/>
    </source>
</evidence>
<accession>H0I1D6</accession>
<feature type="domain" description="Hemerythrin-like" evidence="1">
    <location>
        <begin position="15"/>
        <end position="148"/>
    </location>
</feature>
<dbReference type="PATRIC" id="fig|1107882.3.peg.6067"/>
<dbReference type="Proteomes" id="UP000003250">
    <property type="component" value="Unassembled WGS sequence"/>
</dbReference>
<gene>
    <name evidence="2" type="ORF">MAXJ12_31367</name>
</gene>
<dbReference type="InterPro" id="IPR012312">
    <property type="entry name" value="Hemerythrin-like"/>
</dbReference>
<dbReference type="Gene3D" id="1.20.120.520">
    <property type="entry name" value="nmb1532 protein domain like"/>
    <property type="match status" value="1"/>
</dbReference>
<dbReference type="RefSeq" id="WP_008839843.1">
    <property type="nucleotide sequence ID" value="NZ_AHAM01000280.1"/>
</dbReference>
<proteinExistence type="predicted"/>
<reference evidence="2 3" key="1">
    <citation type="journal article" date="2012" name="J. Bacteriol.">
        <title>Draft Genome Sequence of Mesorhizobium alhagi CCNWXJ12-2T, a Novel Salt-Resistant Species Isolated from the Desert of Northwestern China.</title>
        <authorList>
            <person name="Zhou M."/>
            <person name="Chen W."/>
            <person name="Chen H."/>
            <person name="Wei G."/>
        </authorList>
    </citation>
    <scope>NUCLEOTIDE SEQUENCE [LARGE SCALE GENOMIC DNA]</scope>
    <source>
        <strain evidence="2 3">CCNWXJ12-2</strain>
    </source>
</reference>